<reference evidence="1" key="2">
    <citation type="submission" date="2022-06" db="UniProtKB">
        <authorList>
            <consortium name="EnsemblMetazoa"/>
        </authorList>
    </citation>
    <scope>IDENTIFICATION</scope>
</reference>
<name>A0A8R1XZB4_ONCVO</name>
<proteinExistence type="predicted"/>
<organism evidence="1 2">
    <name type="scientific">Onchocerca volvulus</name>
    <dbReference type="NCBI Taxonomy" id="6282"/>
    <lineage>
        <taxon>Eukaryota</taxon>
        <taxon>Metazoa</taxon>
        <taxon>Ecdysozoa</taxon>
        <taxon>Nematoda</taxon>
        <taxon>Chromadorea</taxon>
        <taxon>Rhabditida</taxon>
        <taxon>Spirurina</taxon>
        <taxon>Spiruromorpha</taxon>
        <taxon>Filarioidea</taxon>
        <taxon>Onchocercidae</taxon>
        <taxon>Onchocerca</taxon>
    </lineage>
</organism>
<dbReference type="EnsemblMetazoa" id="OVOC8170.1">
    <property type="protein sequence ID" value="OVOC8170.1"/>
    <property type="gene ID" value="WBGene00244979"/>
</dbReference>
<evidence type="ECO:0000313" key="1">
    <source>
        <dbReference type="EnsemblMetazoa" id="OVOC8170.1"/>
    </source>
</evidence>
<reference evidence="2" key="1">
    <citation type="submission" date="2013-10" db="EMBL/GenBank/DDBJ databases">
        <title>Genome sequencing of Onchocerca volvulus.</title>
        <authorList>
            <person name="Cotton J."/>
            <person name="Tsai J."/>
            <person name="Stanley E."/>
            <person name="Tracey A."/>
            <person name="Holroyd N."/>
            <person name="Lustigman S."/>
            <person name="Berriman M."/>
        </authorList>
    </citation>
    <scope>NUCLEOTIDE SEQUENCE</scope>
</reference>
<dbReference type="PANTHER" id="PTHR37973:SF1">
    <property type="entry name" value="DICKKOPF_N DOMAIN-CONTAINING PROTEIN"/>
    <property type="match status" value="1"/>
</dbReference>
<protein>
    <submittedName>
        <fullName evidence="1">Uncharacterized protein</fullName>
    </submittedName>
</protein>
<dbReference type="EMBL" id="CMVM020000247">
    <property type="status" value="NOT_ANNOTATED_CDS"/>
    <property type="molecule type" value="Genomic_DNA"/>
</dbReference>
<keyword evidence="2" id="KW-1185">Reference proteome</keyword>
<dbReference type="InterPro" id="IPR039260">
    <property type="entry name" value="Cpg-3"/>
</dbReference>
<dbReference type="Proteomes" id="UP000024404">
    <property type="component" value="Unassembled WGS sequence"/>
</dbReference>
<dbReference type="AlphaFoldDB" id="A0A8R1XZB4"/>
<evidence type="ECO:0000313" key="2">
    <source>
        <dbReference type="Proteomes" id="UP000024404"/>
    </source>
</evidence>
<accession>A0A8R1XZB4</accession>
<dbReference type="OMA" id="VIAFCKP"/>
<sequence>MSKKAKLVIAFCKPIASCYDDSDIPAGKCLGIAVGTCNCAACMQFAQCKLDMDCGDLKGVTKTSFKCAGFKSIVNAMTKICKSEGM</sequence>
<dbReference type="PANTHER" id="PTHR37973">
    <property type="entry name" value="CHONDROITIN PROTEOGLYCAN 3"/>
    <property type="match status" value="1"/>
</dbReference>